<sequence>MENNTTTYVTTVHSKIILSSIVFKFIAMIIGLLGNIIVIIYTTLLIKEKTATSYL</sequence>
<protein>
    <submittedName>
        <fullName evidence="1">Uncharacterized protein</fullName>
    </submittedName>
</protein>
<organism evidence="1 2">
    <name type="scientific">Paramuricea clavata</name>
    <name type="common">Red gorgonian</name>
    <name type="synonym">Violescent sea-whip</name>
    <dbReference type="NCBI Taxonomy" id="317549"/>
    <lineage>
        <taxon>Eukaryota</taxon>
        <taxon>Metazoa</taxon>
        <taxon>Cnidaria</taxon>
        <taxon>Anthozoa</taxon>
        <taxon>Octocorallia</taxon>
        <taxon>Malacalcyonacea</taxon>
        <taxon>Plexauridae</taxon>
        <taxon>Paramuricea</taxon>
    </lineage>
</organism>
<dbReference type="AlphaFoldDB" id="A0A7D9I3W7"/>
<name>A0A7D9I3W7_PARCT</name>
<dbReference type="Proteomes" id="UP001152795">
    <property type="component" value="Unassembled WGS sequence"/>
</dbReference>
<feature type="non-terminal residue" evidence="1">
    <location>
        <position position="55"/>
    </location>
</feature>
<gene>
    <name evidence="1" type="ORF">PACLA_8A086229</name>
</gene>
<proteinExistence type="predicted"/>
<dbReference type="EMBL" id="CACRXK020002914">
    <property type="protein sequence ID" value="CAB3996642.1"/>
    <property type="molecule type" value="Genomic_DNA"/>
</dbReference>
<evidence type="ECO:0000313" key="2">
    <source>
        <dbReference type="Proteomes" id="UP001152795"/>
    </source>
</evidence>
<comment type="caution">
    <text evidence="1">The sequence shown here is derived from an EMBL/GenBank/DDBJ whole genome shotgun (WGS) entry which is preliminary data.</text>
</comment>
<accession>A0A7D9I3W7</accession>
<evidence type="ECO:0000313" key="1">
    <source>
        <dbReference type="EMBL" id="CAB3996642.1"/>
    </source>
</evidence>
<reference evidence="1" key="1">
    <citation type="submission" date="2020-04" db="EMBL/GenBank/DDBJ databases">
        <authorList>
            <person name="Alioto T."/>
            <person name="Alioto T."/>
            <person name="Gomez Garrido J."/>
        </authorList>
    </citation>
    <scope>NUCLEOTIDE SEQUENCE</scope>
    <source>
        <strain evidence="1">A484AB</strain>
    </source>
</reference>
<keyword evidence="2" id="KW-1185">Reference proteome</keyword>